<evidence type="ECO:0000313" key="2">
    <source>
        <dbReference type="Proteomes" id="UP000032141"/>
    </source>
</evidence>
<name>A0A0D3A8P6_BRAOL</name>
<dbReference type="AlphaFoldDB" id="A0A0D3A8P6"/>
<reference evidence="1 2" key="1">
    <citation type="journal article" date="2014" name="Genome Biol.">
        <title>Transcriptome and methylome profiling reveals relics of genome dominance in the mesopolyploid Brassica oleracea.</title>
        <authorList>
            <person name="Parkin I.A."/>
            <person name="Koh C."/>
            <person name="Tang H."/>
            <person name="Robinson S.J."/>
            <person name="Kagale S."/>
            <person name="Clarke W.E."/>
            <person name="Town C.D."/>
            <person name="Nixon J."/>
            <person name="Krishnakumar V."/>
            <person name="Bidwell S.L."/>
            <person name="Denoeud F."/>
            <person name="Belcram H."/>
            <person name="Links M.G."/>
            <person name="Just J."/>
            <person name="Clarke C."/>
            <person name="Bender T."/>
            <person name="Huebert T."/>
            <person name="Mason A.S."/>
            <person name="Pires J.C."/>
            <person name="Barker G."/>
            <person name="Moore J."/>
            <person name="Walley P.G."/>
            <person name="Manoli S."/>
            <person name="Batley J."/>
            <person name="Edwards D."/>
            <person name="Nelson M.N."/>
            <person name="Wang X."/>
            <person name="Paterson A.H."/>
            <person name="King G."/>
            <person name="Bancroft I."/>
            <person name="Chalhoub B."/>
            <person name="Sharpe A.G."/>
        </authorList>
    </citation>
    <scope>NUCLEOTIDE SEQUENCE</scope>
    <source>
        <strain evidence="1 2">cv. TO1000</strain>
    </source>
</reference>
<dbReference type="HOGENOM" id="CLU_2416316_0_0_1"/>
<keyword evidence="2" id="KW-1185">Reference proteome</keyword>
<protein>
    <submittedName>
        <fullName evidence="1">Uncharacterized protein</fullName>
    </submittedName>
</protein>
<dbReference type="Proteomes" id="UP000032141">
    <property type="component" value="Chromosome C1"/>
</dbReference>
<reference evidence="1" key="2">
    <citation type="submission" date="2015-03" db="UniProtKB">
        <authorList>
            <consortium name="EnsemblPlants"/>
        </authorList>
    </citation>
    <scope>IDENTIFICATION</scope>
</reference>
<evidence type="ECO:0000313" key="1">
    <source>
        <dbReference type="EnsemblPlants" id="Bo1g067350.1"/>
    </source>
</evidence>
<proteinExistence type="predicted"/>
<accession>A0A0D3A8P6</accession>
<sequence length="92" mass="10197">MLSKAFFHRLPKNPRGNSYRFILLNSLLKSITHDLSSMRSLILGGGGITTIKRLVAALPPFKCGCSVIGRLETSNAVKNSWESICCYLITRL</sequence>
<dbReference type="Gramene" id="Bo1g067350.1">
    <property type="protein sequence ID" value="Bo1g067350.1"/>
    <property type="gene ID" value="Bo1g067350"/>
</dbReference>
<organism evidence="1 2">
    <name type="scientific">Brassica oleracea var. oleracea</name>
    <dbReference type="NCBI Taxonomy" id="109376"/>
    <lineage>
        <taxon>Eukaryota</taxon>
        <taxon>Viridiplantae</taxon>
        <taxon>Streptophyta</taxon>
        <taxon>Embryophyta</taxon>
        <taxon>Tracheophyta</taxon>
        <taxon>Spermatophyta</taxon>
        <taxon>Magnoliopsida</taxon>
        <taxon>eudicotyledons</taxon>
        <taxon>Gunneridae</taxon>
        <taxon>Pentapetalae</taxon>
        <taxon>rosids</taxon>
        <taxon>malvids</taxon>
        <taxon>Brassicales</taxon>
        <taxon>Brassicaceae</taxon>
        <taxon>Brassiceae</taxon>
        <taxon>Brassica</taxon>
    </lineage>
</organism>
<dbReference type="EnsemblPlants" id="Bo1g067350.1">
    <property type="protein sequence ID" value="Bo1g067350.1"/>
    <property type="gene ID" value="Bo1g067350"/>
</dbReference>